<dbReference type="PANTHER" id="PTHR12775">
    <property type="entry name" value="PROTEIN C20ORF43 HOMOLOG"/>
    <property type="match status" value="1"/>
</dbReference>
<dbReference type="InterPro" id="IPR027799">
    <property type="entry name" value="Rtf2_RING-finger"/>
</dbReference>
<dbReference type="CDD" id="cd16653">
    <property type="entry name" value="RING-like_Rtf2"/>
    <property type="match status" value="1"/>
</dbReference>
<name>A0A067N0A2_BOTB1</name>
<evidence type="ECO:0000313" key="3">
    <source>
        <dbReference type="EMBL" id="KDQ17597.1"/>
    </source>
</evidence>
<dbReference type="GO" id="GO:0006274">
    <property type="term" value="P:DNA replication termination"/>
    <property type="evidence" value="ECO:0007669"/>
    <property type="project" value="TreeGrafter"/>
</dbReference>
<gene>
    <name evidence="3" type="ORF">BOTBODRAFT_29771</name>
</gene>
<dbReference type="HOGENOM" id="CLU_048955_2_0_1"/>
<dbReference type="OrthoDB" id="247013at2759"/>
<dbReference type="Proteomes" id="UP000027195">
    <property type="component" value="Unassembled WGS sequence"/>
</dbReference>
<feature type="compositionally biased region" description="Low complexity" evidence="2">
    <location>
        <begin position="228"/>
        <end position="239"/>
    </location>
</feature>
<evidence type="ECO:0000313" key="4">
    <source>
        <dbReference type="Proteomes" id="UP000027195"/>
    </source>
</evidence>
<feature type="region of interest" description="Disordered" evidence="2">
    <location>
        <begin position="1"/>
        <end position="22"/>
    </location>
</feature>
<dbReference type="STRING" id="930990.A0A067N0A2"/>
<keyword evidence="4" id="KW-1185">Reference proteome</keyword>
<dbReference type="PANTHER" id="PTHR12775:SF0">
    <property type="entry name" value="REPLICATION TERMINATION FACTOR 2"/>
    <property type="match status" value="1"/>
</dbReference>
<comment type="similarity">
    <text evidence="1">Belongs to the rtf2 family.</text>
</comment>
<reference evidence="4" key="1">
    <citation type="journal article" date="2014" name="Proc. Natl. Acad. Sci. U.S.A.">
        <title>Extensive sampling of basidiomycete genomes demonstrates inadequacy of the white-rot/brown-rot paradigm for wood decay fungi.</title>
        <authorList>
            <person name="Riley R."/>
            <person name="Salamov A.A."/>
            <person name="Brown D.W."/>
            <person name="Nagy L.G."/>
            <person name="Floudas D."/>
            <person name="Held B.W."/>
            <person name="Levasseur A."/>
            <person name="Lombard V."/>
            <person name="Morin E."/>
            <person name="Otillar R."/>
            <person name="Lindquist E.A."/>
            <person name="Sun H."/>
            <person name="LaButti K.M."/>
            <person name="Schmutz J."/>
            <person name="Jabbour D."/>
            <person name="Luo H."/>
            <person name="Baker S.E."/>
            <person name="Pisabarro A.G."/>
            <person name="Walton J.D."/>
            <person name="Blanchette R.A."/>
            <person name="Henrissat B."/>
            <person name="Martin F."/>
            <person name="Cullen D."/>
            <person name="Hibbett D.S."/>
            <person name="Grigoriev I.V."/>
        </authorList>
    </citation>
    <scope>NUCLEOTIDE SEQUENCE [LARGE SCALE GENOMIC DNA]</scope>
    <source>
        <strain evidence="4">FD-172 SS1</strain>
    </source>
</reference>
<proteinExistence type="inferred from homology"/>
<evidence type="ECO:0000256" key="1">
    <source>
        <dbReference type="ARBA" id="ARBA00009885"/>
    </source>
</evidence>
<organism evidence="3 4">
    <name type="scientific">Botryobasidium botryosum (strain FD-172 SS1)</name>
    <dbReference type="NCBI Taxonomy" id="930990"/>
    <lineage>
        <taxon>Eukaryota</taxon>
        <taxon>Fungi</taxon>
        <taxon>Dikarya</taxon>
        <taxon>Basidiomycota</taxon>
        <taxon>Agaricomycotina</taxon>
        <taxon>Agaricomycetes</taxon>
        <taxon>Cantharellales</taxon>
        <taxon>Botryobasidiaceae</taxon>
        <taxon>Botryobasidium</taxon>
    </lineage>
</organism>
<evidence type="ECO:0000256" key="2">
    <source>
        <dbReference type="SAM" id="MobiDB-lite"/>
    </source>
</evidence>
<dbReference type="InterPro" id="IPR006735">
    <property type="entry name" value="Rtf2"/>
</dbReference>
<sequence length="293" mass="31715">MGNDGGSIPDRRDLVRTKPKAEQADKNNQIIAQWFFCALSKRPLQEPIVSCGLGKLYNKDALLEHLLGKVVYGDAEQICGHIESIKDVKTLKFTRNPAKPIADPDPTRPNASFICPLTLKEMSGTHPFVYLASCGCVFSSAGLRALASPSASSDQPEQRLCPNCAKKYDKAAGDIRTINPAPEEQERMRAEMDARRAVASVKTKKKRKADTASTSAEAAESDAKKARSAANAPSANAPSSVVAVARSVTKSLEAEEKKRKEHMSAAVASLYKPKGQAARKETFTTMGTFTRYA</sequence>
<dbReference type="AlphaFoldDB" id="A0A067N0A2"/>
<feature type="compositionally biased region" description="Basic and acidic residues" evidence="2">
    <location>
        <begin position="9"/>
        <end position="22"/>
    </location>
</feature>
<dbReference type="EMBL" id="KL198023">
    <property type="protein sequence ID" value="KDQ17597.1"/>
    <property type="molecule type" value="Genomic_DNA"/>
</dbReference>
<dbReference type="GO" id="GO:0005634">
    <property type="term" value="C:nucleus"/>
    <property type="evidence" value="ECO:0007669"/>
    <property type="project" value="TreeGrafter"/>
</dbReference>
<dbReference type="Pfam" id="PF04641">
    <property type="entry name" value="Rtf2"/>
    <property type="match status" value="1"/>
</dbReference>
<dbReference type="FunCoup" id="A0A067N0A2">
    <property type="interactions" value="757"/>
</dbReference>
<feature type="region of interest" description="Disordered" evidence="2">
    <location>
        <begin position="197"/>
        <end position="239"/>
    </location>
</feature>
<protein>
    <submittedName>
        <fullName evidence="3">Uncharacterized protein</fullName>
    </submittedName>
</protein>
<accession>A0A067N0A2</accession>
<dbReference type="InParanoid" id="A0A067N0A2"/>